<gene>
    <name evidence="1" type="ORF">PSEUBRA_SCAF9g01278</name>
</gene>
<dbReference type="OMA" id="RTWYYLP"/>
<keyword evidence="2" id="KW-1185">Reference proteome</keyword>
<accession>V5ERQ4</accession>
<dbReference type="PANTHER" id="PTHR15955:SF10">
    <property type="entry name" value="DUF1115 DOMAIN PROTEIN (AFU_ORTHOLOGUE AFUA_5G14750)"/>
    <property type="match status" value="1"/>
</dbReference>
<dbReference type="OrthoDB" id="432412at2759"/>
<dbReference type="RefSeq" id="XP_016289513.1">
    <property type="nucleotide sequence ID" value="XM_016439582.1"/>
</dbReference>
<dbReference type="STRING" id="1365824.V5ERQ4"/>
<dbReference type="HOGENOM" id="CLU_064566_0_0_1"/>
<dbReference type="AlphaFoldDB" id="V5ERQ4"/>
<dbReference type="PANTHER" id="PTHR15955">
    <property type="entry name" value="RWD DOMAIN CONTAINING PROTEIN 2"/>
    <property type="match status" value="1"/>
</dbReference>
<dbReference type="Proteomes" id="UP000019377">
    <property type="component" value="Unassembled WGS sequence"/>
</dbReference>
<dbReference type="InterPro" id="IPR017359">
    <property type="entry name" value="Phi-like"/>
</dbReference>
<organism evidence="1 2">
    <name type="scientific">Kalmanozyma brasiliensis (strain GHG001)</name>
    <name type="common">Yeast</name>
    <name type="synonym">Pseudozyma brasiliensis</name>
    <dbReference type="NCBI Taxonomy" id="1365824"/>
    <lineage>
        <taxon>Eukaryota</taxon>
        <taxon>Fungi</taxon>
        <taxon>Dikarya</taxon>
        <taxon>Basidiomycota</taxon>
        <taxon>Ustilaginomycotina</taxon>
        <taxon>Ustilaginomycetes</taxon>
        <taxon>Ustilaginales</taxon>
        <taxon>Ustilaginaceae</taxon>
        <taxon>Kalmanozyma</taxon>
    </lineage>
</organism>
<protein>
    <submittedName>
        <fullName evidence="1">Uncharacterized protein</fullName>
    </submittedName>
</protein>
<dbReference type="EMBL" id="KI545895">
    <property type="protein sequence ID" value="EST04524.1"/>
    <property type="molecule type" value="Genomic_DNA"/>
</dbReference>
<sequence>MTSSPASSSTKPPILPPEDLASTLSSIELLSAMWSGTDELHLSPADEAGITTVAEYLQLPLASLGDAKSVQLKERVGEEVVLGLRVRGDPDAGQEVWVNVGLKLRGRRGVRMWVSGKDAPSWLDRATVEEINAMLEKSLKEENEEDVVGQILSAVEEVSEFLLTLPPTTKANMTTGREDVKEVQSTHVHRTWYYLPSLSTPSKRSDIVHLATTSSPPLTGFLLAGKPGLIVLEHPLPTPSPTPADTTTAANNLFAFWSNIKTISWSDIPSSHKKISDKLTETSVPRAFVGFDDVTDWPETQRGSERGRKSDLSKMVRWLDGKGVQGKWVLERVLGVGGWE</sequence>
<evidence type="ECO:0000313" key="1">
    <source>
        <dbReference type="EMBL" id="EST04524.1"/>
    </source>
</evidence>
<name>V5ERQ4_KALBG</name>
<proteinExistence type="predicted"/>
<dbReference type="eggNOG" id="ENOG502S0MQ">
    <property type="taxonomic scope" value="Eukaryota"/>
</dbReference>
<reference evidence="2" key="1">
    <citation type="journal article" date="2013" name="Genome Announc.">
        <title>Draft genome sequence of Pseudozyma brasiliensis sp. nov. strain GHG001, a high producer of endo-1,4-xylanase isolated from an insect pest of sugarcane.</title>
        <authorList>
            <person name="Oliveira J.V.D.C."/>
            <person name="dos Santos R.A.C."/>
            <person name="Borges T.A."/>
            <person name="Riano-Pachon D.M."/>
            <person name="Goldman G.H."/>
        </authorList>
    </citation>
    <scope>NUCLEOTIDE SEQUENCE [LARGE SCALE GENOMIC DNA]</scope>
    <source>
        <strain evidence="2">GHG001</strain>
    </source>
</reference>
<dbReference type="GeneID" id="27422299"/>
<evidence type="ECO:0000313" key="2">
    <source>
        <dbReference type="Proteomes" id="UP000019377"/>
    </source>
</evidence>